<dbReference type="InterPro" id="IPR027417">
    <property type="entry name" value="P-loop_NTPase"/>
</dbReference>
<dbReference type="CDD" id="cd03257">
    <property type="entry name" value="ABC_NikE_OppD_transporters"/>
    <property type="match status" value="1"/>
</dbReference>
<dbReference type="SUPFAM" id="SSF52540">
    <property type="entry name" value="P-loop containing nucleoside triphosphate hydrolases"/>
    <property type="match status" value="1"/>
</dbReference>
<name>A0ABU5ZGA0_9BACL</name>
<dbReference type="RefSeq" id="WP_371753649.1">
    <property type="nucleotide sequence ID" value="NZ_JAYJLD010000008.1"/>
</dbReference>
<dbReference type="Pfam" id="PF00005">
    <property type="entry name" value="ABC_tran"/>
    <property type="match status" value="1"/>
</dbReference>
<evidence type="ECO:0000256" key="2">
    <source>
        <dbReference type="ARBA" id="ARBA00022741"/>
    </source>
</evidence>
<dbReference type="GO" id="GO:0005524">
    <property type="term" value="F:ATP binding"/>
    <property type="evidence" value="ECO:0007669"/>
    <property type="project" value="UniProtKB-KW"/>
</dbReference>
<comment type="caution">
    <text evidence="5">The sequence shown here is derived from an EMBL/GenBank/DDBJ whole genome shotgun (WGS) entry which is preliminary data.</text>
</comment>
<dbReference type="PANTHER" id="PTHR43776:SF8">
    <property type="entry name" value="ABC TRANSPORTER, ATP-BINDING PROTEIN"/>
    <property type="match status" value="1"/>
</dbReference>
<dbReference type="Gene3D" id="3.40.50.300">
    <property type="entry name" value="P-loop containing nucleotide triphosphate hydrolases"/>
    <property type="match status" value="1"/>
</dbReference>
<gene>
    <name evidence="5" type="ORF">VF724_07630</name>
</gene>
<keyword evidence="1" id="KW-0813">Transport</keyword>
<evidence type="ECO:0000313" key="6">
    <source>
        <dbReference type="Proteomes" id="UP001310386"/>
    </source>
</evidence>
<evidence type="ECO:0000259" key="4">
    <source>
        <dbReference type="PROSITE" id="PS50893"/>
    </source>
</evidence>
<protein>
    <submittedName>
        <fullName evidence="5">ATP-binding cassette domain-containing protein</fullName>
    </submittedName>
</protein>
<evidence type="ECO:0000256" key="3">
    <source>
        <dbReference type="ARBA" id="ARBA00022840"/>
    </source>
</evidence>
<dbReference type="InterPro" id="IPR017871">
    <property type="entry name" value="ABC_transporter-like_CS"/>
</dbReference>
<dbReference type="InterPro" id="IPR050319">
    <property type="entry name" value="ABC_transp_ATP-bind"/>
</dbReference>
<accession>A0ABU5ZGA0</accession>
<keyword evidence="3 5" id="KW-0067">ATP-binding</keyword>
<dbReference type="PROSITE" id="PS50893">
    <property type="entry name" value="ABC_TRANSPORTER_2"/>
    <property type="match status" value="1"/>
</dbReference>
<dbReference type="EMBL" id="JAYJLD010000008">
    <property type="protein sequence ID" value="MEB3101532.1"/>
    <property type="molecule type" value="Genomic_DNA"/>
</dbReference>
<organism evidence="5 6">
    <name type="scientific">Ferviditalea candida</name>
    <dbReference type="NCBI Taxonomy" id="3108399"/>
    <lineage>
        <taxon>Bacteria</taxon>
        <taxon>Bacillati</taxon>
        <taxon>Bacillota</taxon>
        <taxon>Bacilli</taxon>
        <taxon>Bacillales</taxon>
        <taxon>Paenibacillaceae</taxon>
        <taxon>Ferviditalea</taxon>
    </lineage>
</organism>
<dbReference type="PANTHER" id="PTHR43776">
    <property type="entry name" value="TRANSPORT ATP-BINDING PROTEIN"/>
    <property type="match status" value="1"/>
</dbReference>
<proteinExistence type="predicted"/>
<keyword evidence="6" id="KW-1185">Reference proteome</keyword>
<evidence type="ECO:0000313" key="5">
    <source>
        <dbReference type="EMBL" id="MEB3101532.1"/>
    </source>
</evidence>
<dbReference type="InterPro" id="IPR003439">
    <property type="entry name" value="ABC_transporter-like_ATP-bd"/>
</dbReference>
<dbReference type="Proteomes" id="UP001310386">
    <property type="component" value="Unassembled WGS sequence"/>
</dbReference>
<evidence type="ECO:0000256" key="1">
    <source>
        <dbReference type="ARBA" id="ARBA00022448"/>
    </source>
</evidence>
<feature type="domain" description="ABC transporter" evidence="4">
    <location>
        <begin position="15"/>
        <end position="262"/>
    </location>
</feature>
<sequence length="272" mass="30149">MQHHSVETACVPPVLELLSVEKTFARKRMFGKSVGKQVLRGVSFSVHKGETLALVGGSGSGKSTTARLILGLDRISGGEIRYKGHDIQKLSNKERRRLCKELQVVFQDPTGSVNPRMNVLRIVSEPLLANGYRKEDAVGRVEEVLEMVGLNASDMYKYPHQFSGGQLQRIGIARAIALNPELIILDEPTSALDVSVQARILKLLKHLQADLGLTYLFITHDLNVVQSFADRVLIMSQGEIVESGTVSHIFDHSQHPYTKLLLDSNLFEKISL</sequence>
<dbReference type="SMART" id="SM00382">
    <property type="entry name" value="AAA"/>
    <property type="match status" value="1"/>
</dbReference>
<reference evidence="5" key="1">
    <citation type="submission" date="2023-12" db="EMBL/GenBank/DDBJ databases">
        <title>Fervidustalea candida gen. nov., sp. nov., a novel member of the family Paenibacillaceae isolated from a geothermal area.</title>
        <authorList>
            <person name="Li W.-J."/>
            <person name="Jiao J.-Y."/>
            <person name="Chen Y."/>
        </authorList>
    </citation>
    <scope>NUCLEOTIDE SEQUENCE</scope>
    <source>
        <strain evidence="5">SYSU GA230002</strain>
    </source>
</reference>
<dbReference type="InterPro" id="IPR003593">
    <property type="entry name" value="AAA+_ATPase"/>
</dbReference>
<dbReference type="PROSITE" id="PS00211">
    <property type="entry name" value="ABC_TRANSPORTER_1"/>
    <property type="match status" value="1"/>
</dbReference>
<keyword evidence="2" id="KW-0547">Nucleotide-binding</keyword>